<organism evidence="2 3">
    <name type="scientific">Dibothriocephalus latus</name>
    <name type="common">Fish tapeworm</name>
    <name type="synonym">Diphyllobothrium latum</name>
    <dbReference type="NCBI Taxonomy" id="60516"/>
    <lineage>
        <taxon>Eukaryota</taxon>
        <taxon>Metazoa</taxon>
        <taxon>Spiralia</taxon>
        <taxon>Lophotrochozoa</taxon>
        <taxon>Platyhelminthes</taxon>
        <taxon>Cestoda</taxon>
        <taxon>Eucestoda</taxon>
        <taxon>Diphyllobothriidea</taxon>
        <taxon>Diphyllobothriidae</taxon>
        <taxon>Dibothriocephalus</taxon>
    </lineage>
</organism>
<dbReference type="AlphaFoldDB" id="A0A3P6SIQ2"/>
<gene>
    <name evidence="2" type="ORF">DILT_LOCUS2163</name>
</gene>
<sequence length="106" mass="11326">MNQSVVDTLGAAPISGPDERARLIVASSPTQPEKAKPDERGSADMSLSLERQLRPGRILDTAEQENQLEATADANTWTVNSSTTRRKKPDGRTPESPPSPVGSSTN</sequence>
<evidence type="ECO:0000313" key="2">
    <source>
        <dbReference type="EMBL" id="VDK69533.1"/>
    </source>
</evidence>
<proteinExistence type="predicted"/>
<feature type="region of interest" description="Disordered" evidence="1">
    <location>
        <begin position="1"/>
        <end position="106"/>
    </location>
</feature>
<name>A0A3P6SIQ2_DIBLA</name>
<dbReference type="EMBL" id="UYRU01041753">
    <property type="protein sequence ID" value="VDK69533.1"/>
    <property type="molecule type" value="Genomic_DNA"/>
</dbReference>
<evidence type="ECO:0000256" key="1">
    <source>
        <dbReference type="SAM" id="MobiDB-lite"/>
    </source>
</evidence>
<evidence type="ECO:0000313" key="3">
    <source>
        <dbReference type="Proteomes" id="UP000281553"/>
    </source>
</evidence>
<feature type="compositionally biased region" description="Basic and acidic residues" evidence="1">
    <location>
        <begin position="33"/>
        <end position="42"/>
    </location>
</feature>
<keyword evidence="3" id="KW-1185">Reference proteome</keyword>
<reference evidence="2 3" key="1">
    <citation type="submission" date="2018-11" db="EMBL/GenBank/DDBJ databases">
        <authorList>
            <consortium name="Pathogen Informatics"/>
        </authorList>
    </citation>
    <scope>NUCLEOTIDE SEQUENCE [LARGE SCALE GENOMIC DNA]</scope>
</reference>
<dbReference type="Proteomes" id="UP000281553">
    <property type="component" value="Unassembled WGS sequence"/>
</dbReference>
<accession>A0A3P6SIQ2</accession>
<feature type="compositionally biased region" description="Polar residues" evidence="1">
    <location>
        <begin position="64"/>
        <end position="83"/>
    </location>
</feature>
<protein>
    <submittedName>
        <fullName evidence="2">Uncharacterized protein</fullName>
    </submittedName>
</protein>